<dbReference type="Proteomes" id="UP001163882">
    <property type="component" value="Chromosome"/>
</dbReference>
<name>A0ABY6IWT4_9HYPH</name>
<dbReference type="Pfam" id="PF13185">
    <property type="entry name" value="GAF_2"/>
    <property type="match status" value="1"/>
</dbReference>
<keyword evidence="3" id="KW-1185">Reference proteome</keyword>
<dbReference type="InterPro" id="IPR003018">
    <property type="entry name" value="GAF"/>
</dbReference>
<evidence type="ECO:0000313" key="2">
    <source>
        <dbReference type="EMBL" id="UYQ73869.1"/>
    </source>
</evidence>
<dbReference type="InterPro" id="IPR029016">
    <property type="entry name" value="GAF-like_dom_sf"/>
</dbReference>
<sequence length="169" mass="18533">MTPPSAQAQLDAFDTVAKALAEGDRHHLYEAVEDALQTLVGHKLFTLLMVLPGAKEVQRFYSTNVEAYPLTGKKTMGDTPWGDLVIRQHKPFLGRNRADIEWAFFDHELIASLGLGSAINVPVIRHGELLGTLALLHAEGHFDDAKLAIASRFAPYLVDAFATEIEAAQ</sequence>
<evidence type="ECO:0000313" key="3">
    <source>
        <dbReference type="Proteomes" id="UP001163882"/>
    </source>
</evidence>
<dbReference type="Gene3D" id="3.30.450.40">
    <property type="match status" value="1"/>
</dbReference>
<dbReference type="EMBL" id="CP107716">
    <property type="protein sequence ID" value="UYQ73869.1"/>
    <property type="molecule type" value="Genomic_DNA"/>
</dbReference>
<reference evidence="2" key="1">
    <citation type="submission" date="2022-10" db="EMBL/GenBank/DDBJ databases">
        <title>YIM 151497 complete genome.</title>
        <authorList>
            <person name="Chen X."/>
        </authorList>
    </citation>
    <scope>NUCLEOTIDE SEQUENCE</scope>
    <source>
        <strain evidence="2">YIM 151497</strain>
    </source>
</reference>
<proteinExistence type="predicted"/>
<feature type="domain" description="GAF" evidence="1">
    <location>
        <begin position="30"/>
        <end position="160"/>
    </location>
</feature>
<gene>
    <name evidence="2" type="ORF">OF122_08965</name>
</gene>
<protein>
    <submittedName>
        <fullName evidence="2">GAF domain-containing protein</fullName>
    </submittedName>
</protein>
<dbReference type="SUPFAM" id="SSF55781">
    <property type="entry name" value="GAF domain-like"/>
    <property type="match status" value="1"/>
</dbReference>
<dbReference type="RefSeq" id="WP_264227426.1">
    <property type="nucleotide sequence ID" value="NZ_CP107716.1"/>
</dbReference>
<organism evidence="2 3">
    <name type="scientific">Pelagibacterium flavum</name>
    <dbReference type="NCBI Taxonomy" id="2984530"/>
    <lineage>
        <taxon>Bacteria</taxon>
        <taxon>Pseudomonadati</taxon>
        <taxon>Pseudomonadota</taxon>
        <taxon>Alphaproteobacteria</taxon>
        <taxon>Hyphomicrobiales</taxon>
        <taxon>Devosiaceae</taxon>
        <taxon>Pelagibacterium</taxon>
    </lineage>
</organism>
<evidence type="ECO:0000259" key="1">
    <source>
        <dbReference type="Pfam" id="PF13185"/>
    </source>
</evidence>
<accession>A0ABY6IWT4</accession>